<dbReference type="GO" id="GO:0031176">
    <property type="term" value="F:endo-1,4-beta-xylanase activity"/>
    <property type="evidence" value="ECO:0007669"/>
    <property type="project" value="UniProtKB-EC"/>
</dbReference>
<reference evidence="8" key="2">
    <citation type="submission" date="2022-01" db="EMBL/GenBank/DDBJ databases">
        <title>Novel bile acid biosynthetic pathways are enriched in the microbiome of centenarians.</title>
        <authorList>
            <person name="Sato Y."/>
            <person name="Atarashi K."/>
            <person name="Plichta R.D."/>
            <person name="Arai Y."/>
            <person name="Sasajima S."/>
            <person name="Kearney M.S."/>
            <person name="Suda W."/>
            <person name="Takeshita K."/>
            <person name="Sasaki T."/>
            <person name="Okamoto S."/>
            <person name="Skelly N.A."/>
            <person name="Okamura Y."/>
            <person name="Vlamakis H."/>
            <person name="Li Y."/>
            <person name="Tanoue T."/>
            <person name="Takei H."/>
            <person name="Nittono H."/>
            <person name="Narushima S."/>
            <person name="Irie J."/>
            <person name="Itoh H."/>
            <person name="Moriya K."/>
            <person name="Sugiura Y."/>
            <person name="Suematsu M."/>
            <person name="Moritoki N."/>
            <person name="Shibata S."/>
            <person name="Littman R.D."/>
            <person name="Fischbach A.M."/>
            <person name="Uwamino Y."/>
            <person name="Inoue T."/>
            <person name="Honda A."/>
            <person name="Hattori M."/>
            <person name="Murai T."/>
            <person name="Xavier J.R."/>
            <person name="Hirose N."/>
            <person name="Honda K."/>
        </authorList>
    </citation>
    <scope>NUCLEOTIDE SEQUENCE</scope>
    <source>
        <strain evidence="8">CE91-St7</strain>
    </source>
</reference>
<keyword evidence="2 5" id="KW-0119">Carbohydrate metabolism</keyword>
<dbReference type="AlphaFoldDB" id="A0A076J009"/>
<dbReference type="Pfam" id="PF00331">
    <property type="entry name" value="Glyco_hydro_10"/>
    <property type="match status" value="1"/>
</dbReference>
<evidence type="ECO:0000256" key="6">
    <source>
        <dbReference type="SAM" id="SignalP"/>
    </source>
</evidence>
<reference evidence="9 10" key="1">
    <citation type="journal article" date="2019" name="Nat. Microbiol.">
        <title>Genomic variation and strain-specific functional adaptation in the human gut microbiome during early life.</title>
        <authorList>
            <person name="Vatanen T."/>
            <person name="Plichta D.R."/>
            <person name="Somani J."/>
            <person name="Munch P.C."/>
            <person name="Arthur T.D."/>
            <person name="Hall A.B."/>
            <person name="Rudolf S."/>
            <person name="Oakeley E.J."/>
            <person name="Ke X."/>
            <person name="Young R.A."/>
            <person name="Haiser H.J."/>
            <person name="Kolde R."/>
            <person name="Yassour M."/>
            <person name="Luopajarvi K."/>
            <person name="Siljander H."/>
            <person name="Virtanen S.M."/>
            <person name="Ilonen J."/>
            <person name="Uibo R."/>
            <person name="Tillmann V."/>
            <person name="Mokurov S."/>
            <person name="Dorshakova N."/>
            <person name="Porter J.A."/>
            <person name="McHardy A.C."/>
            <person name="Lahdesmaki H."/>
            <person name="Vlamakis H."/>
            <person name="Huttenhower C."/>
            <person name="Knip M."/>
            <person name="Xavier R.J."/>
        </authorList>
    </citation>
    <scope>NUCLEOTIDE SEQUENCE [LARGE SCALE GENOMIC DNA]</scope>
    <source>
        <strain evidence="9 10">RJX1052</strain>
    </source>
</reference>
<dbReference type="PANTHER" id="PTHR31490">
    <property type="entry name" value="GLYCOSYL HYDROLASE"/>
    <property type="match status" value="1"/>
</dbReference>
<name>A0A076J009_9BACT</name>
<sequence>MKIRYVTLLAAIAGLMAACGNDRKAGMQPDPSLKEAASGKFLMGVALNVRQAAGQDTCASKVVKRHFNSIVAENCMKCEVIHPEEDHFDFTEADRLVRFGEENDMAVIGHCLIWHSQLAPWFCVDEQGKTVSADILKERIKKHIQTIVTHYKGRIKGWDVLNEAIESDGSWRKSPFYEILGEEYIPLIFQYAHEVDPEAELYYNDYGMDGKAKRDKVVELVKMLKDRGLRIDAVGMQGHMGMDYPSVSEFEASILAFAAAGVKVMVTEWDMSALPTTRMGANISDTVSYKQSLNPYPDGLPDSVSVAWNNRMKEFFGLFLKHSNIITRVTAWGVTDGDSWKNNFPVPGRVDYPLLFDRDCRPKPFVEELIGKQNI</sequence>
<dbReference type="KEGG" id="bdh:GV66_00200"/>
<dbReference type="SMART" id="SM00633">
    <property type="entry name" value="Glyco_10"/>
    <property type="match status" value="1"/>
</dbReference>
<gene>
    <name evidence="8" type="primary">xynA</name>
    <name evidence="8" type="ORF">CE91St7_00370</name>
    <name evidence="9" type="ORF">E1J06_16090</name>
</gene>
<evidence type="ECO:0000256" key="5">
    <source>
        <dbReference type="RuleBase" id="RU361174"/>
    </source>
</evidence>
<evidence type="ECO:0000256" key="3">
    <source>
        <dbReference type="ARBA" id="ARBA00023295"/>
    </source>
</evidence>
<dbReference type="RefSeq" id="WP_007846152.1">
    <property type="nucleotide sequence ID" value="NZ_BQOA01000001.1"/>
</dbReference>
<evidence type="ECO:0000259" key="7">
    <source>
        <dbReference type="PROSITE" id="PS51760"/>
    </source>
</evidence>
<comment type="catalytic activity">
    <reaction evidence="5">
        <text>Endohydrolysis of (1-&gt;4)-beta-D-xylosidic linkages in xylans.</text>
        <dbReference type="EC" id="3.2.1.8"/>
    </reaction>
</comment>
<dbReference type="SUPFAM" id="SSF51445">
    <property type="entry name" value="(Trans)glycosidases"/>
    <property type="match status" value="1"/>
</dbReference>
<feature type="signal peptide" evidence="6">
    <location>
        <begin position="1"/>
        <end position="17"/>
    </location>
</feature>
<dbReference type="PANTHER" id="PTHR31490:SF90">
    <property type="entry name" value="ENDO-1,4-BETA-XYLANASE A"/>
    <property type="match status" value="1"/>
</dbReference>
<dbReference type="InterPro" id="IPR001000">
    <property type="entry name" value="GH10_dom"/>
</dbReference>
<comment type="caution">
    <text evidence="8">The sequence shown here is derived from an EMBL/GenBank/DDBJ whole genome shotgun (WGS) entry which is preliminary data.</text>
</comment>
<proteinExistence type="inferred from homology"/>
<evidence type="ECO:0000313" key="9">
    <source>
        <dbReference type="EMBL" id="TDB08780.1"/>
    </source>
</evidence>
<dbReference type="EMBL" id="BQOB01000001">
    <property type="protein sequence ID" value="GKH79153.1"/>
    <property type="molecule type" value="Genomic_DNA"/>
</dbReference>
<dbReference type="EMBL" id="SLTX01000001">
    <property type="protein sequence ID" value="TDB08780.1"/>
    <property type="molecule type" value="Genomic_DNA"/>
</dbReference>
<keyword evidence="6" id="KW-0732">Signal</keyword>
<evidence type="ECO:0000256" key="4">
    <source>
        <dbReference type="ARBA" id="ARBA00023326"/>
    </source>
</evidence>
<dbReference type="PRINTS" id="PR00134">
    <property type="entry name" value="GLHYDRLASE10"/>
</dbReference>
<dbReference type="Proteomes" id="UP000294834">
    <property type="component" value="Unassembled WGS sequence"/>
</dbReference>
<evidence type="ECO:0000256" key="2">
    <source>
        <dbReference type="ARBA" id="ARBA00023277"/>
    </source>
</evidence>
<keyword evidence="4 5" id="KW-0624">Polysaccharide degradation</keyword>
<dbReference type="GO" id="GO:0000272">
    <property type="term" value="P:polysaccharide catabolic process"/>
    <property type="evidence" value="ECO:0007669"/>
    <property type="project" value="UniProtKB-KW"/>
</dbReference>
<evidence type="ECO:0000256" key="1">
    <source>
        <dbReference type="ARBA" id="ARBA00022801"/>
    </source>
</evidence>
<keyword evidence="1 5" id="KW-0378">Hydrolase</keyword>
<evidence type="ECO:0000313" key="8">
    <source>
        <dbReference type="EMBL" id="GKH79153.1"/>
    </source>
</evidence>
<comment type="similarity">
    <text evidence="5">Belongs to the glycosyl hydrolase 10 (cellulase F) family.</text>
</comment>
<evidence type="ECO:0000313" key="11">
    <source>
        <dbReference type="Proteomes" id="UP001055104"/>
    </source>
</evidence>
<dbReference type="EC" id="3.2.1.8" evidence="5"/>
<dbReference type="Proteomes" id="UP001055104">
    <property type="component" value="Unassembled WGS sequence"/>
</dbReference>
<dbReference type="PROSITE" id="PS51257">
    <property type="entry name" value="PROKAR_LIPOPROTEIN"/>
    <property type="match status" value="1"/>
</dbReference>
<feature type="chain" id="PRO_5007376265" description="Beta-xylanase" evidence="6">
    <location>
        <begin position="18"/>
        <end position="375"/>
    </location>
</feature>
<evidence type="ECO:0000313" key="10">
    <source>
        <dbReference type="Proteomes" id="UP000294834"/>
    </source>
</evidence>
<dbReference type="Gene3D" id="3.20.20.80">
    <property type="entry name" value="Glycosidases"/>
    <property type="match status" value="1"/>
</dbReference>
<dbReference type="InterPro" id="IPR017853">
    <property type="entry name" value="GH"/>
</dbReference>
<dbReference type="InterPro" id="IPR044846">
    <property type="entry name" value="GH10"/>
</dbReference>
<keyword evidence="3 5" id="KW-0326">Glycosidase</keyword>
<accession>A0A076J009</accession>
<feature type="domain" description="GH10" evidence="7">
    <location>
        <begin position="27"/>
        <end position="372"/>
    </location>
</feature>
<dbReference type="KEGG" id="bdo:EL88_16030"/>
<protein>
    <recommendedName>
        <fullName evidence="5">Beta-xylanase</fullName>
        <ecNumber evidence="5">3.2.1.8</ecNumber>
    </recommendedName>
</protein>
<dbReference type="PROSITE" id="PS51760">
    <property type="entry name" value="GH10_2"/>
    <property type="match status" value="1"/>
</dbReference>
<dbReference type="eggNOG" id="COG3693">
    <property type="taxonomic scope" value="Bacteria"/>
</dbReference>
<organism evidence="8 11">
    <name type="scientific">Phocaeicola dorei</name>
    <dbReference type="NCBI Taxonomy" id="357276"/>
    <lineage>
        <taxon>Bacteria</taxon>
        <taxon>Pseudomonadati</taxon>
        <taxon>Bacteroidota</taxon>
        <taxon>Bacteroidia</taxon>
        <taxon>Bacteroidales</taxon>
        <taxon>Bacteroidaceae</taxon>
        <taxon>Phocaeicola</taxon>
    </lineage>
</organism>